<reference evidence="1" key="1">
    <citation type="submission" date="2020-07" db="EMBL/GenBank/DDBJ databases">
        <title>Methanobacterium. sp. MethCan genome.</title>
        <authorList>
            <person name="Postec A."/>
            <person name="Quemeneur M."/>
        </authorList>
    </citation>
    <scope>NUCLEOTIDE SEQUENCE</scope>
    <source>
        <strain evidence="1">MethCAN</strain>
    </source>
</reference>
<evidence type="ECO:0000313" key="2">
    <source>
        <dbReference type="Proteomes" id="UP000681041"/>
    </source>
</evidence>
<dbReference type="RefSeq" id="WP_211532216.1">
    <property type="nucleotide sequence ID" value="NZ_CP058560.1"/>
</dbReference>
<sequence>MIKMERTCGSMRARVMYQGQEIGSMEGVYVTQWFVKNKYRFTGTFTRFLTKDPHHRRCGIVVDVIFPDKGILIKESKIDWIKEPTGSGTFTAKGIESHI</sequence>
<dbReference type="Proteomes" id="UP000681041">
    <property type="component" value="Chromosome"/>
</dbReference>
<dbReference type="KEGG" id="meme:HYG87_05510"/>
<accession>A0A8T8K8Q6</accession>
<protein>
    <submittedName>
        <fullName evidence="1">Uncharacterized protein</fullName>
    </submittedName>
</protein>
<organism evidence="1 2">
    <name type="scientific">Methanobacterium alkalithermotolerans</name>
    <dbReference type="NCBI Taxonomy" id="2731220"/>
    <lineage>
        <taxon>Archaea</taxon>
        <taxon>Methanobacteriati</taxon>
        <taxon>Methanobacteriota</taxon>
        <taxon>Methanomada group</taxon>
        <taxon>Methanobacteria</taxon>
        <taxon>Methanobacteriales</taxon>
        <taxon>Methanobacteriaceae</taxon>
        <taxon>Methanobacterium</taxon>
    </lineage>
</organism>
<gene>
    <name evidence="1" type="ORF">HYG87_05510</name>
</gene>
<dbReference type="OrthoDB" id="66890at2157"/>
<dbReference type="AlphaFoldDB" id="A0A8T8K8Q6"/>
<keyword evidence="2" id="KW-1185">Reference proteome</keyword>
<dbReference type="GeneID" id="64820201"/>
<evidence type="ECO:0000313" key="1">
    <source>
        <dbReference type="EMBL" id="QUH23260.1"/>
    </source>
</evidence>
<name>A0A8T8K8Q6_9EURY</name>
<dbReference type="EMBL" id="CP058560">
    <property type="protein sequence ID" value="QUH23260.1"/>
    <property type="molecule type" value="Genomic_DNA"/>
</dbReference>
<proteinExistence type="predicted"/>